<keyword evidence="2" id="KW-1185">Reference proteome</keyword>
<name>A0AAV2RAM3_MEGNR</name>
<dbReference type="PANTHER" id="PTHR19316:SF18">
    <property type="entry name" value="HSP70-BINDING PROTEIN 1"/>
    <property type="match status" value="1"/>
</dbReference>
<accession>A0AAV2RAM3</accession>
<evidence type="ECO:0000313" key="1">
    <source>
        <dbReference type="EMBL" id="CAL4119512.1"/>
    </source>
</evidence>
<dbReference type="GO" id="GO:0005783">
    <property type="term" value="C:endoplasmic reticulum"/>
    <property type="evidence" value="ECO:0007669"/>
    <property type="project" value="TreeGrafter"/>
</dbReference>
<evidence type="ECO:0000313" key="2">
    <source>
        <dbReference type="Proteomes" id="UP001497623"/>
    </source>
</evidence>
<organism evidence="1 2">
    <name type="scientific">Meganyctiphanes norvegica</name>
    <name type="common">Northern krill</name>
    <name type="synonym">Thysanopoda norvegica</name>
    <dbReference type="NCBI Taxonomy" id="48144"/>
    <lineage>
        <taxon>Eukaryota</taxon>
        <taxon>Metazoa</taxon>
        <taxon>Ecdysozoa</taxon>
        <taxon>Arthropoda</taxon>
        <taxon>Crustacea</taxon>
        <taxon>Multicrustacea</taxon>
        <taxon>Malacostraca</taxon>
        <taxon>Eumalacostraca</taxon>
        <taxon>Eucarida</taxon>
        <taxon>Euphausiacea</taxon>
        <taxon>Euphausiidae</taxon>
        <taxon>Meganyctiphanes</taxon>
    </lineage>
</organism>
<dbReference type="EMBL" id="CAXKWB010017654">
    <property type="protein sequence ID" value="CAL4119512.1"/>
    <property type="molecule type" value="Genomic_DNA"/>
</dbReference>
<comment type="caution">
    <text evidence="1">The sequence shown here is derived from an EMBL/GenBank/DDBJ whole genome shotgun (WGS) entry which is preliminary data.</text>
</comment>
<dbReference type="InterPro" id="IPR016024">
    <property type="entry name" value="ARM-type_fold"/>
</dbReference>
<feature type="non-terminal residue" evidence="1">
    <location>
        <position position="328"/>
    </location>
</feature>
<protein>
    <submittedName>
        <fullName evidence="1">Uncharacterized protein</fullName>
    </submittedName>
</protein>
<proteinExistence type="predicted"/>
<dbReference type="PANTHER" id="PTHR19316">
    <property type="entry name" value="PROTEIN FOLDING REGULATOR"/>
    <property type="match status" value="1"/>
</dbReference>
<dbReference type="InterPro" id="IPR011989">
    <property type="entry name" value="ARM-like"/>
</dbReference>
<dbReference type="SUPFAM" id="SSF48371">
    <property type="entry name" value="ARM repeat"/>
    <property type="match status" value="1"/>
</dbReference>
<reference evidence="1 2" key="1">
    <citation type="submission" date="2024-05" db="EMBL/GenBank/DDBJ databases">
        <authorList>
            <person name="Wallberg A."/>
        </authorList>
    </citation>
    <scope>NUCLEOTIDE SEQUENCE [LARGE SCALE GENOMIC DNA]</scope>
</reference>
<dbReference type="InterPro" id="IPR050693">
    <property type="entry name" value="Hsp70_NEF-Inhibitors"/>
</dbReference>
<dbReference type="AlphaFoldDB" id="A0AAV2RAM3"/>
<gene>
    <name evidence="1" type="ORF">MNOR_LOCUS21693</name>
</gene>
<dbReference type="Proteomes" id="UP001497623">
    <property type="component" value="Unassembled WGS sequence"/>
</dbReference>
<dbReference type="GO" id="GO:0000774">
    <property type="term" value="F:adenyl-nucleotide exchange factor activity"/>
    <property type="evidence" value="ECO:0007669"/>
    <property type="project" value="TreeGrafter"/>
</dbReference>
<dbReference type="Gene3D" id="1.25.10.10">
    <property type="entry name" value="Leucine-rich Repeat Variant"/>
    <property type="match status" value="1"/>
</dbReference>
<sequence length="328" mass="37699">MSENKDDDQTRQPRNMQGLLNFCTELTAREDTTHPTDLNLMDPEEHSLLVTQKTTKKLDVSKKDYLSEIYQMGCNEKKIIRKTPVLDQESPLRPYPREYQNPFYKTINLHKMGGFPVIVSCLESPHMNLRAGAASLIGDICQNIEYCQKHMLELNTLPKLIHMLEYDQLEGCRVKALYAISCLVRDFPEGEEQFERHDGFSVLMRAIQTGVEKLIIKSVFLLTSLLREYDSRKETVVSMGYIEQLLGILNCDSSDGITREHCTSALLHLASSNQSALSECRRPELHMRSTLTARAAVIETMDECKEEHEYITELLKLLNTSEDEYDNR</sequence>